<evidence type="ECO:0000313" key="2">
    <source>
        <dbReference type="Proteomes" id="UP001056436"/>
    </source>
</evidence>
<dbReference type="EMBL" id="SDAQ01000043">
    <property type="protein sequence ID" value="KAI3550070.1"/>
    <property type="molecule type" value="Genomic_DNA"/>
</dbReference>
<proteinExistence type="predicted"/>
<organism evidence="1 2">
    <name type="scientific">Colletotrichum abscissum</name>
    <dbReference type="NCBI Taxonomy" id="1671311"/>
    <lineage>
        <taxon>Eukaryota</taxon>
        <taxon>Fungi</taxon>
        <taxon>Dikarya</taxon>
        <taxon>Ascomycota</taxon>
        <taxon>Pezizomycotina</taxon>
        <taxon>Sordariomycetes</taxon>
        <taxon>Hypocreomycetidae</taxon>
        <taxon>Glomerellales</taxon>
        <taxon>Glomerellaceae</taxon>
        <taxon>Colletotrichum</taxon>
        <taxon>Colletotrichum acutatum species complex</taxon>
    </lineage>
</organism>
<reference evidence="1" key="1">
    <citation type="submission" date="2019-01" db="EMBL/GenBank/DDBJ databases">
        <title>Colletotrichum abscissum LGMF1257.</title>
        <authorList>
            <person name="Baroncelli R."/>
        </authorList>
    </citation>
    <scope>NUCLEOTIDE SEQUENCE</scope>
    <source>
        <strain evidence="1">Ca142</strain>
    </source>
</reference>
<name>A0A9P9XDH2_9PEZI</name>
<dbReference type="OrthoDB" id="10314757at2759"/>
<evidence type="ECO:0000313" key="1">
    <source>
        <dbReference type="EMBL" id="KAI3550070.1"/>
    </source>
</evidence>
<dbReference type="Proteomes" id="UP001056436">
    <property type="component" value="Unassembled WGS sequence"/>
</dbReference>
<comment type="caution">
    <text evidence="1">The sequence shown here is derived from an EMBL/GenBank/DDBJ whole genome shotgun (WGS) entry which is preliminary data.</text>
</comment>
<sequence length="311" mass="34894">MPPLPAEMPLSAKTLLFDLDDDLADWFPPYGEPADPPLPPPETATSLQMSDFTHVTFADPILYINLVQECFQTDAHLEPLKDRQLVGVRNDLRWGATAIDVCDQLFDPAHSFVFHLLRRYPTQPIPSVVKYSWQDTGLWELKRAVYSLVALHDPAEILPLSFPLSTRRRRRFAMIEVRAFGTFDALVSDLRKVEEKTKTKNEDHHDEGTSIVGPDVSRLELTTQKWLKHIADTCLSLRINHAAITDHVHLIMLVFPAMIISQDSSSAPSQLPSPGVHGGTFSASIVRRSREKPVAYAGWLRAAARATPFDA</sequence>
<dbReference type="AlphaFoldDB" id="A0A9P9XDH2"/>
<protein>
    <submittedName>
        <fullName evidence="1">Uncharacterized protein</fullName>
    </submittedName>
</protein>
<accession>A0A9P9XDH2</accession>
<gene>
    <name evidence="1" type="ORF">CABS02_07758</name>
</gene>
<keyword evidence="2" id="KW-1185">Reference proteome</keyword>